<sequence>MAAIQCALRSRHTDNLAGAASHMYGSSTANQRIESWWSSQFWMDLMNDLRERHHFSGSHAHTCLVWFVFMGVVQRDLDESREHAYYQTCKPVLLSIWETDVIPCGDDHFQEHFENLQRTSGLMQPLTWESCVANYINIKNMANL</sequence>
<keyword evidence="2" id="KW-1185">Reference proteome</keyword>
<comment type="caution">
    <text evidence="1">The sequence shown here is derived from an EMBL/GenBank/DDBJ whole genome shotgun (WGS) entry which is preliminary data.</text>
</comment>
<proteinExistence type="predicted"/>
<reference evidence="1 2" key="1">
    <citation type="submission" date="2020-03" db="EMBL/GenBank/DDBJ databases">
        <title>Dissostichus mawsoni Genome sequencing and assembly.</title>
        <authorList>
            <person name="Park H."/>
        </authorList>
    </citation>
    <scope>NUCLEOTIDE SEQUENCE [LARGE SCALE GENOMIC DNA]</scope>
    <source>
        <strain evidence="1">DM0001</strain>
        <tissue evidence="1">Muscle</tissue>
    </source>
</reference>
<organism evidence="1 2">
    <name type="scientific">Dissostichus mawsoni</name>
    <name type="common">Antarctic cod</name>
    <dbReference type="NCBI Taxonomy" id="36200"/>
    <lineage>
        <taxon>Eukaryota</taxon>
        <taxon>Metazoa</taxon>
        <taxon>Chordata</taxon>
        <taxon>Craniata</taxon>
        <taxon>Vertebrata</taxon>
        <taxon>Euteleostomi</taxon>
        <taxon>Actinopterygii</taxon>
        <taxon>Neopterygii</taxon>
        <taxon>Teleostei</taxon>
        <taxon>Neoteleostei</taxon>
        <taxon>Acanthomorphata</taxon>
        <taxon>Eupercaria</taxon>
        <taxon>Perciformes</taxon>
        <taxon>Notothenioidei</taxon>
        <taxon>Nototheniidae</taxon>
        <taxon>Dissostichus</taxon>
    </lineage>
</organism>
<dbReference type="OrthoDB" id="6119988at2759"/>
<dbReference type="EMBL" id="JAAKFY010000004">
    <property type="protein sequence ID" value="KAF3858810.1"/>
    <property type="molecule type" value="Genomic_DNA"/>
</dbReference>
<dbReference type="PANTHER" id="PTHR46791:SF12">
    <property type="match status" value="1"/>
</dbReference>
<evidence type="ECO:0000313" key="1">
    <source>
        <dbReference type="EMBL" id="KAF3858810.1"/>
    </source>
</evidence>
<dbReference type="Proteomes" id="UP000518266">
    <property type="component" value="Unassembled WGS sequence"/>
</dbReference>
<evidence type="ECO:0000313" key="2">
    <source>
        <dbReference type="Proteomes" id="UP000518266"/>
    </source>
</evidence>
<gene>
    <name evidence="1" type="ORF">F7725_012011</name>
</gene>
<dbReference type="AlphaFoldDB" id="A0A7J5ZB67"/>
<protein>
    <submittedName>
        <fullName evidence="1">Uncharacterized protein</fullName>
    </submittedName>
</protein>
<name>A0A7J5ZB67_DISMA</name>
<dbReference type="PANTHER" id="PTHR46791">
    <property type="entry name" value="EXPRESSED PROTEIN"/>
    <property type="match status" value="1"/>
</dbReference>
<accession>A0A7J5ZB67</accession>